<dbReference type="FunFam" id="3.20.20.70:FF:000076">
    <property type="entry name" value="Nicotinate phosphoribosyltransferase"/>
    <property type="match status" value="1"/>
</dbReference>
<dbReference type="AlphaFoldDB" id="A0A5E4PIS8"/>
<dbReference type="InterPro" id="IPR040727">
    <property type="entry name" value="NAPRTase_N"/>
</dbReference>
<dbReference type="GO" id="GO:0005829">
    <property type="term" value="C:cytosol"/>
    <property type="evidence" value="ECO:0007669"/>
    <property type="project" value="TreeGrafter"/>
</dbReference>
<dbReference type="Pfam" id="PF17767">
    <property type="entry name" value="NAPRTase_N"/>
    <property type="match status" value="1"/>
</dbReference>
<comment type="pathway">
    <text evidence="1 9">Cofactor biosynthesis; NAD(+) biosynthesis; nicotinate D-ribonucleotide from nicotinate: step 1/1.</text>
</comment>
<evidence type="ECO:0000256" key="9">
    <source>
        <dbReference type="RuleBase" id="RU365100"/>
    </source>
</evidence>
<dbReference type="GO" id="GO:0004516">
    <property type="term" value="F:nicotinate phosphoribosyltransferase activity"/>
    <property type="evidence" value="ECO:0007669"/>
    <property type="project" value="UniProtKB-UniRule"/>
</dbReference>
<comment type="similarity">
    <text evidence="2 9">Belongs to the NAPRTase family.</text>
</comment>
<feature type="domain" description="Nicotinate phosphoribosyltransferase N-terminal" evidence="11">
    <location>
        <begin position="9"/>
        <end position="139"/>
    </location>
</feature>
<organism evidence="12 13">
    <name type="scientific">Aquicella siphonis</name>
    <dbReference type="NCBI Taxonomy" id="254247"/>
    <lineage>
        <taxon>Bacteria</taxon>
        <taxon>Pseudomonadati</taxon>
        <taxon>Pseudomonadota</taxon>
        <taxon>Gammaproteobacteria</taxon>
        <taxon>Legionellales</taxon>
        <taxon>Coxiellaceae</taxon>
        <taxon>Aquicella</taxon>
    </lineage>
</organism>
<gene>
    <name evidence="12" type="primary">pncB2</name>
    <name evidence="12" type="ORF">AQUSIP_21810</name>
</gene>
<dbReference type="PANTHER" id="PTHR11098:SF1">
    <property type="entry name" value="NICOTINATE PHOSPHORIBOSYLTRANSFERASE"/>
    <property type="match status" value="1"/>
</dbReference>
<dbReference type="KEGG" id="asip:AQUSIP_21810"/>
<dbReference type="Gene3D" id="3.20.140.10">
    <property type="entry name" value="nicotinate phosphoribosyltransferase"/>
    <property type="match status" value="1"/>
</dbReference>
<dbReference type="InterPro" id="IPR006405">
    <property type="entry name" value="Nic_PRibTrfase_pncB"/>
</dbReference>
<evidence type="ECO:0000313" key="13">
    <source>
        <dbReference type="Proteomes" id="UP000324194"/>
    </source>
</evidence>
<evidence type="ECO:0000256" key="2">
    <source>
        <dbReference type="ARBA" id="ARBA00010897"/>
    </source>
</evidence>
<dbReference type="InterPro" id="IPR036068">
    <property type="entry name" value="Nicotinate_pribotase-like_C"/>
</dbReference>
<keyword evidence="4" id="KW-0597">Phosphoprotein</keyword>
<evidence type="ECO:0000313" key="12">
    <source>
        <dbReference type="EMBL" id="VVC76854.1"/>
    </source>
</evidence>
<comment type="catalytic activity">
    <reaction evidence="8 9">
        <text>5-phospho-alpha-D-ribose 1-diphosphate + nicotinate + ATP + H2O = nicotinate beta-D-ribonucleotide + ADP + phosphate + diphosphate</text>
        <dbReference type="Rhea" id="RHEA:36163"/>
        <dbReference type="ChEBI" id="CHEBI:15377"/>
        <dbReference type="ChEBI" id="CHEBI:30616"/>
        <dbReference type="ChEBI" id="CHEBI:32544"/>
        <dbReference type="ChEBI" id="CHEBI:33019"/>
        <dbReference type="ChEBI" id="CHEBI:43474"/>
        <dbReference type="ChEBI" id="CHEBI:57502"/>
        <dbReference type="ChEBI" id="CHEBI:58017"/>
        <dbReference type="ChEBI" id="CHEBI:456216"/>
        <dbReference type="EC" id="6.3.4.21"/>
    </reaction>
</comment>
<dbReference type="Proteomes" id="UP000324194">
    <property type="component" value="Chromosome 1"/>
</dbReference>
<dbReference type="GO" id="GO:0047280">
    <property type="term" value="F:nicotinamide phosphoribosyltransferase activity"/>
    <property type="evidence" value="ECO:0007669"/>
    <property type="project" value="UniProtKB-ARBA"/>
</dbReference>
<dbReference type="CDD" id="cd01570">
    <property type="entry name" value="NAPRTase_A"/>
    <property type="match status" value="1"/>
</dbReference>
<dbReference type="EC" id="6.3.4.21" evidence="3 9"/>
<dbReference type="GO" id="GO:0034355">
    <property type="term" value="P:NAD+ biosynthetic process via the salvage pathway"/>
    <property type="evidence" value="ECO:0007669"/>
    <property type="project" value="TreeGrafter"/>
</dbReference>
<evidence type="ECO:0000256" key="6">
    <source>
        <dbReference type="ARBA" id="ARBA00022642"/>
    </source>
</evidence>
<dbReference type="NCBIfam" id="NF009131">
    <property type="entry name" value="PRK12484.1"/>
    <property type="match status" value="1"/>
</dbReference>
<keyword evidence="6 9" id="KW-0662">Pyridine nucleotide biosynthesis</keyword>
<dbReference type="Gene3D" id="3.20.20.70">
    <property type="entry name" value="Aldolase class I"/>
    <property type="match status" value="1"/>
</dbReference>
<protein>
    <recommendedName>
        <fullName evidence="3 9">Nicotinate phosphoribosyltransferase</fullName>
        <ecNumber evidence="3 9">6.3.4.21</ecNumber>
    </recommendedName>
</protein>
<evidence type="ECO:0000256" key="3">
    <source>
        <dbReference type="ARBA" id="ARBA00013236"/>
    </source>
</evidence>
<evidence type="ECO:0000256" key="5">
    <source>
        <dbReference type="ARBA" id="ARBA00022598"/>
    </source>
</evidence>
<dbReference type="PIRSF" id="PIRSF000484">
    <property type="entry name" value="NAPRT"/>
    <property type="match status" value="1"/>
</dbReference>
<comment type="function">
    <text evidence="9">Catalyzes the first step in the biosynthesis of NAD from nicotinic acid, the ATP-dependent synthesis of beta-nicotinate D-ribonucleotide from nicotinate and 5-phospho-D-ribose 1-phosphate.</text>
</comment>
<dbReference type="InterPro" id="IPR013785">
    <property type="entry name" value="Aldolase_TIM"/>
</dbReference>
<dbReference type="PANTHER" id="PTHR11098">
    <property type="entry name" value="NICOTINATE PHOSPHORIBOSYLTRANSFERASE"/>
    <property type="match status" value="1"/>
</dbReference>
<evidence type="ECO:0000256" key="7">
    <source>
        <dbReference type="ARBA" id="ARBA00022679"/>
    </source>
</evidence>
<evidence type="ECO:0000259" key="10">
    <source>
        <dbReference type="Pfam" id="PF04095"/>
    </source>
</evidence>
<reference evidence="12 13" key="1">
    <citation type="submission" date="2019-08" db="EMBL/GenBank/DDBJ databases">
        <authorList>
            <person name="Guy L."/>
        </authorList>
    </citation>
    <scope>NUCLEOTIDE SEQUENCE [LARGE SCALE GENOMIC DNA]</scope>
    <source>
        <strain evidence="12 13">SGT-108</strain>
    </source>
</reference>
<dbReference type="NCBIfam" id="TIGR01513">
    <property type="entry name" value="NAPRTase_put"/>
    <property type="match status" value="1"/>
</dbReference>
<evidence type="ECO:0000256" key="8">
    <source>
        <dbReference type="ARBA" id="ARBA00048668"/>
    </source>
</evidence>
<evidence type="ECO:0000256" key="1">
    <source>
        <dbReference type="ARBA" id="ARBA00004952"/>
    </source>
</evidence>
<dbReference type="InterPro" id="IPR041525">
    <property type="entry name" value="N/Namide_PRibTrfase"/>
</dbReference>
<dbReference type="NCBIfam" id="NF006695">
    <property type="entry name" value="PRK09243.1-2"/>
    <property type="match status" value="1"/>
</dbReference>
<evidence type="ECO:0000256" key="4">
    <source>
        <dbReference type="ARBA" id="ARBA00022553"/>
    </source>
</evidence>
<dbReference type="RefSeq" id="WP_232051887.1">
    <property type="nucleotide sequence ID" value="NZ_LR699119.1"/>
</dbReference>
<dbReference type="UniPathway" id="UPA00253">
    <property type="reaction ID" value="UER00457"/>
</dbReference>
<keyword evidence="5 9" id="KW-0436">Ligase</keyword>
<keyword evidence="7 9" id="KW-0808">Transferase</keyword>
<accession>A0A5E4PIS8</accession>
<dbReference type="EMBL" id="LR699119">
    <property type="protein sequence ID" value="VVC76854.1"/>
    <property type="molecule type" value="Genomic_DNA"/>
</dbReference>
<sequence>MTALTHSPLLTDFYQLTMAYGYWKLNMHEQEAAFHLLFRKNPFKGNYALSCGLATVVDFLTNWRFCNDDLAYLGTLKNAFQEPLFTPDFLDYLAQLSFTCDVDAVPEGTVVFANEPLIRVQGPILQCQMIETALLNMINFQTLIATKASRVCRAAQGDNVIEFGMRRAQGPDGALSASRAAYIGGCVATSNTLAGKLYDIPVRGTHAHSWVTAFPTEMDAFHAYTDIMPHNTVLLVDTFNTVEGVKNAIKAGKKLRENGADLLGIRLDSGDLADLSIKARKLLDEAGFENTGIMASNSLDEYVISDLKQQNAQITSWGVGTHLATAYDQPALDGVYKLSALRDKKGAWNYKLKLSEQEVKISNPGRHQIRRFFSADRYVMDVIYDLSLGMADTPEVVLLDQSMQDIRLDDYDGFVDLLEPVLRNGQPVLAQKSIHTLRKHAVDAVQQFHNSHGDAPYSVSLEKKLFELKENLIQEIRE</sequence>
<name>A0A5E4PIS8_9COXI</name>
<feature type="domain" description="Nicotinate/nicotinamide phosphoribosyltransferase" evidence="10">
    <location>
        <begin position="160"/>
        <end position="341"/>
    </location>
</feature>
<keyword evidence="13" id="KW-1185">Reference proteome</keyword>
<dbReference type="SUPFAM" id="SSF51690">
    <property type="entry name" value="Nicotinate/Quinolinate PRTase C-terminal domain-like"/>
    <property type="match status" value="1"/>
</dbReference>
<keyword evidence="12" id="KW-0328">Glycosyltransferase</keyword>
<dbReference type="Pfam" id="PF04095">
    <property type="entry name" value="NAPRTase"/>
    <property type="match status" value="1"/>
</dbReference>
<comment type="PTM">
    <text evidence="9">Transiently phosphorylated on a His residue during the reaction cycle. Phosphorylation strongly increases the affinity for substrates and increases the rate of nicotinate D-ribonucleotide production. Dephosphorylation regenerates the low-affinity form of the enzyme, leading to product release.</text>
</comment>
<dbReference type="InterPro" id="IPR007229">
    <property type="entry name" value="Nic_PRibTrfase-Fam"/>
</dbReference>
<evidence type="ECO:0000259" key="11">
    <source>
        <dbReference type="Pfam" id="PF17767"/>
    </source>
</evidence>
<proteinExistence type="inferred from homology"/>
<dbReference type="SUPFAM" id="SSF54675">
    <property type="entry name" value="Nicotinate/Quinolinate PRTase N-terminal domain-like"/>
    <property type="match status" value="1"/>
</dbReference>